<sequence>MRRKVDIVLAHGLRLGPDKCKQMWISSRPRKLIKVDGRPLELVDEFCYLGCMLKNSSSYEKDIQKRCAKATSACNSSVCGQAPSATQSSWFATMKRCTCGSHAGDINILHRHRKWLQKLVFVSLVIYQRDQQIAFFSEFINEWIDSVQVLAEDRECWAEIFSRRPRLGEDLRNRIRRWYQPAD</sequence>
<accession>A0ABR1BMZ6</accession>
<comment type="caution">
    <text evidence="1">The sequence shown here is derived from an EMBL/GenBank/DDBJ whole genome shotgun (WGS) entry which is preliminary data.</text>
</comment>
<gene>
    <name evidence="1" type="primary">Necator_chrI.g1217</name>
    <name evidence="1" type="ORF">RB195_005091</name>
</gene>
<evidence type="ECO:0008006" key="3">
    <source>
        <dbReference type="Google" id="ProtNLM"/>
    </source>
</evidence>
<organism evidence="1 2">
    <name type="scientific">Necator americanus</name>
    <name type="common">Human hookworm</name>
    <dbReference type="NCBI Taxonomy" id="51031"/>
    <lineage>
        <taxon>Eukaryota</taxon>
        <taxon>Metazoa</taxon>
        <taxon>Ecdysozoa</taxon>
        <taxon>Nematoda</taxon>
        <taxon>Chromadorea</taxon>
        <taxon>Rhabditida</taxon>
        <taxon>Rhabditina</taxon>
        <taxon>Rhabditomorpha</taxon>
        <taxon>Strongyloidea</taxon>
        <taxon>Ancylostomatidae</taxon>
        <taxon>Bunostominae</taxon>
        <taxon>Necator</taxon>
    </lineage>
</organism>
<evidence type="ECO:0000313" key="2">
    <source>
        <dbReference type="Proteomes" id="UP001303046"/>
    </source>
</evidence>
<proteinExistence type="predicted"/>
<keyword evidence="2" id="KW-1185">Reference proteome</keyword>
<name>A0ABR1BMZ6_NECAM</name>
<evidence type="ECO:0000313" key="1">
    <source>
        <dbReference type="EMBL" id="KAK6727171.1"/>
    </source>
</evidence>
<dbReference type="EMBL" id="JAVFWL010000001">
    <property type="protein sequence ID" value="KAK6727171.1"/>
    <property type="molecule type" value="Genomic_DNA"/>
</dbReference>
<dbReference type="Proteomes" id="UP001303046">
    <property type="component" value="Unassembled WGS sequence"/>
</dbReference>
<reference evidence="1 2" key="1">
    <citation type="submission" date="2023-08" db="EMBL/GenBank/DDBJ databases">
        <title>A Necator americanus chromosomal reference genome.</title>
        <authorList>
            <person name="Ilik V."/>
            <person name="Petrzelkova K.J."/>
            <person name="Pardy F."/>
            <person name="Fuh T."/>
            <person name="Niatou-Singa F.S."/>
            <person name="Gouil Q."/>
            <person name="Baker L."/>
            <person name="Ritchie M.E."/>
            <person name="Jex A.R."/>
            <person name="Gazzola D."/>
            <person name="Li H."/>
            <person name="Toshio Fujiwara R."/>
            <person name="Zhan B."/>
            <person name="Aroian R.V."/>
            <person name="Pafco B."/>
            <person name="Schwarz E.M."/>
        </authorList>
    </citation>
    <scope>NUCLEOTIDE SEQUENCE [LARGE SCALE GENOMIC DNA]</scope>
    <source>
        <strain evidence="1 2">Aroian</strain>
        <tissue evidence="1">Whole animal</tissue>
    </source>
</reference>
<protein>
    <recommendedName>
        <fullName evidence="3">Reverse transcriptase domain-containing protein</fullName>
    </recommendedName>
</protein>